<comment type="subcellular location">
    <subcellularLocation>
        <location evidence="1">Cytoplasm</location>
        <location evidence="1">Cytoskeleton</location>
    </subcellularLocation>
</comment>
<feature type="compositionally biased region" description="Basic residues" evidence="5">
    <location>
        <begin position="598"/>
        <end position="607"/>
    </location>
</feature>
<evidence type="ECO:0000313" key="8">
    <source>
        <dbReference type="Proteomes" id="UP000703269"/>
    </source>
</evidence>
<sequence>MDDSDTSFQIPAASSSNLLADDTIGFLDDADMTVATPVATRTRPAKAENPLTLAELTPRSKRSRATPQVTLRRSPRKHRSTAAIPSPLKQNVAADLSAAMEDTLSPFKRPLDQSFQIPTMANATADLLMMQDGESMFGRGEDTTFGEGPALVTPQGAQEPTKPLALSELDSLHNNPQQLSPPRSGSLSDQQEPKAACTPKRVNRYESPRSPSPTPIRTGFATLQETVETFASEGIAEQPRHAQDDIEAAPSSPPPQSVEFEERTSHGLINLPVDKPLGEIVPAERSSPGTLTDITSPAPVDRQAQDAAEDRAPEVLQQPATAVANSAIVKPLKRRSSVATRGGAPKPTKIASARRRARTSSVASCDAPTNVAPPPAGPSSQGLSAVSEMDAVFEPEGPRGGAPSPDMTGLSPSGDMLVDPAVLPSVPAPALQRSQREAESQPLGTFASPADENRDLDCPAVEEELAIEPSAPLSPNGDIAISEPADAALDPVIEQRDNLSVEPVQNDSMDVDSEEQTPAVPALPAVPLSPMRPATKRSASAAQNDLPEEGPKRKRTKVAPSINAARAAGSRTNGRTTQPRAKPRPAVATATSTLAAKRSVRVLRSSRLKNASAASSSLSKSSGSDSKPGLSSSGTSTASHDVGDSSASANAEKPALRTEAANKPPVQRSHLTASSGSSSTLTVPVPFNLHASGSSSVQARPAAGKSVPGAHDAGKQRQAPPPAPAAKSMGRSDGSTQMRKAARMPIPERLTASQPAVAAKLTKPIEFHFHSEARIEARKAGDGSTARRPRDPALAIPDFAALQAQHAEAVAAGRRQAVHPTVPVPLPLHTEARAHDRERFDEGRRAREAALEAQREAARRAQEARDEEEVRELRRRAVPRAHEVPEWYAHAPKRSHDAST</sequence>
<keyword evidence="8" id="KW-1185">Reference proteome</keyword>
<feature type="compositionally biased region" description="Low complexity" evidence="5">
    <location>
        <begin position="608"/>
        <end position="636"/>
    </location>
</feature>
<feature type="compositionally biased region" description="Polar residues" evidence="5">
    <location>
        <begin position="570"/>
        <end position="579"/>
    </location>
</feature>
<feature type="region of interest" description="Disordered" evidence="5">
    <location>
        <begin position="172"/>
        <end position="217"/>
    </location>
</feature>
<dbReference type="Pfam" id="PF06886">
    <property type="entry name" value="TPX2"/>
    <property type="match status" value="1"/>
</dbReference>
<dbReference type="GO" id="GO:0005856">
    <property type="term" value="C:cytoskeleton"/>
    <property type="evidence" value="ECO:0007669"/>
    <property type="project" value="UniProtKB-SubCell"/>
</dbReference>
<dbReference type="OrthoDB" id="3242303at2759"/>
<feature type="region of interest" description="Disordered" evidence="5">
    <location>
        <begin position="236"/>
        <end position="319"/>
    </location>
</feature>
<feature type="region of interest" description="Disordered" evidence="5">
    <location>
        <begin position="137"/>
        <end position="160"/>
    </location>
</feature>
<feature type="compositionally biased region" description="Low complexity" evidence="5">
    <location>
        <begin position="417"/>
        <end position="431"/>
    </location>
</feature>
<name>A0A9P3G754_9APHY</name>
<feature type="compositionally biased region" description="Low complexity" evidence="5">
    <location>
        <begin position="518"/>
        <end position="528"/>
    </location>
</feature>
<dbReference type="Proteomes" id="UP000703269">
    <property type="component" value="Unassembled WGS sequence"/>
</dbReference>
<evidence type="ECO:0000256" key="5">
    <source>
        <dbReference type="SAM" id="MobiDB-lite"/>
    </source>
</evidence>
<evidence type="ECO:0000256" key="3">
    <source>
        <dbReference type="ARBA" id="ARBA00022490"/>
    </source>
</evidence>
<evidence type="ECO:0000256" key="2">
    <source>
        <dbReference type="ARBA" id="ARBA00005885"/>
    </source>
</evidence>
<feature type="compositionally biased region" description="Polar residues" evidence="5">
    <location>
        <begin position="172"/>
        <end position="190"/>
    </location>
</feature>
<protein>
    <recommendedName>
        <fullName evidence="6">TPX2 C-terminal domain-containing protein</fullName>
    </recommendedName>
</protein>
<reference evidence="7 8" key="1">
    <citation type="submission" date="2021-08" db="EMBL/GenBank/DDBJ databases">
        <title>Draft Genome Sequence of Phanerochaete sordida strain YK-624.</title>
        <authorList>
            <person name="Mori T."/>
            <person name="Dohra H."/>
            <person name="Suzuki T."/>
            <person name="Kawagishi H."/>
            <person name="Hirai H."/>
        </authorList>
    </citation>
    <scope>NUCLEOTIDE SEQUENCE [LARGE SCALE GENOMIC DNA]</scope>
    <source>
        <strain evidence="7 8">YK-624</strain>
    </source>
</reference>
<comment type="similarity">
    <text evidence="2">Belongs to the TPX2 family.</text>
</comment>
<dbReference type="InterPro" id="IPR027329">
    <property type="entry name" value="TPX2_C"/>
</dbReference>
<evidence type="ECO:0000259" key="6">
    <source>
        <dbReference type="Pfam" id="PF06886"/>
    </source>
</evidence>
<keyword evidence="4" id="KW-0206">Cytoskeleton</keyword>
<evidence type="ECO:0000256" key="1">
    <source>
        <dbReference type="ARBA" id="ARBA00004245"/>
    </source>
</evidence>
<accession>A0A9P3G754</accession>
<keyword evidence="3" id="KW-0963">Cytoplasm</keyword>
<dbReference type="EMBL" id="BPQB01000013">
    <property type="protein sequence ID" value="GJE89541.1"/>
    <property type="molecule type" value="Genomic_DNA"/>
</dbReference>
<evidence type="ECO:0000313" key="7">
    <source>
        <dbReference type="EMBL" id="GJE89541.1"/>
    </source>
</evidence>
<feature type="compositionally biased region" description="Basic and acidic residues" evidence="5">
    <location>
        <begin position="830"/>
        <end position="864"/>
    </location>
</feature>
<proteinExistence type="inferred from homology"/>
<organism evidence="7 8">
    <name type="scientific">Phanerochaete sordida</name>
    <dbReference type="NCBI Taxonomy" id="48140"/>
    <lineage>
        <taxon>Eukaryota</taxon>
        <taxon>Fungi</taxon>
        <taxon>Dikarya</taxon>
        <taxon>Basidiomycota</taxon>
        <taxon>Agaricomycotina</taxon>
        <taxon>Agaricomycetes</taxon>
        <taxon>Polyporales</taxon>
        <taxon>Phanerochaetaceae</taxon>
        <taxon>Phanerochaete</taxon>
    </lineage>
</organism>
<comment type="caution">
    <text evidence="7">The sequence shown here is derived from an EMBL/GenBank/DDBJ whole genome shotgun (WGS) entry which is preliminary data.</text>
</comment>
<feature type="region of interest" description="Disordered" evidence="5">
    <location>
        <begin position="37"/>
        <end position="89"/>
    </location>
</feature>
<evidence type="ECO:0000256" key="4">
    <source>
        <dbReference type="ARBA" id="ARBA00023212"/>
    </source>
</evidence>
<feature type="domain" description="TPX2 C-terminal" evidence="6">
    <location>
        <begin position="828"/>
        <end position="896"/>
    </location>
</feature>
<gene>
    <name evidence="7" type="ORF">PsYK624_056430</name>
</gene>
<dbReference type="AlphaFoldDB" id="A0A9P3G754"/>
<feature type="region of interest" description="Disordered" evidence="5">
    <location>
        <begin position="333"/>
        <end position="741"/>
    </location>
</feature>
<feature type="region of interest" description="Disordered" evidence="5">
    <location>
        <begin position="826"/>
        <end position="900"/>
    </location>
</feature>
<feature type="compositionally biased region" description="Low complexity" evidence="5">
    <location>
        <begin position="669"/>
        <end position="682"/>
    </location>
</feature>